<dbReference type="EMBL" id="NCEQ01000010">
    <property type="protein sequence ID" value="OYX55991.1"/>
    <property type="molecule type" value="Genomic_DNA"/>
</dbReference>
<dbReference type="Proteomes" id="UP000216147">
    <property type="component" value="Unassembled WGS sequence"/>
</dbReference>
<protein>
    <submittedName>
        <fullName evidence="2">Uncharacterized protein</fullName>
    </submittedName>
</protein>
<feature type="signal peptide" evidence="1">
    <location>
        <begin position="1"/>
        <end position="34"/>
    </location>
</feature>
<accession>A0A258HG81</accession>
<dbReference type="AlphaFoldDB" id="A0A258HG81"/>
<evidence type="ECO:0000256" key="1">
    <source>
        <dbReference type="SAM" id="SignalP"/>
    </source>
</evidence>
<name>A0A258HG81_9CAUL</name>
<evidence type="ECO:0000313" key="2">
    <source>
        <dbReference type="EMBL" id="OYX55991.1"/>
    </source>
</evidence>
<sequence>MQVPMMRSPPLKPRRFTPALILGLTLLGLSGAQATAESASKRVAMVHAVAPARPSQDAYNRDVRIHNQTGWSMTYLYASSGGDWGDDLLGSGTLSPGQSVVVTIDDGSGACRYSLRAEFDNGQSLQRSGINACQVADYYFTR</sequence>
<proteinExistence type="predicted"/>
<evidence type="ECO:0000313" key="3">
    <source>
        <dbReference type="Proteomes" id="UP000216147"/>
    </source>
</evidence>
<keyword evidence="1" id="KW-0732">Signal</keyword>
<organism evidence="2 3">
    <name type="scientific">Brevundimonas subvibrioides</name>
    <dbReference type="NCBI Taxonomy" id="74313"/>
    <lineage>
        <taxon>Bacteria</taxon>
        <taxon>Pseudomonadati</taxon>
        <taxon>Pseudomonadota</taxon>
        <taxon>Alphaproteobacteria</taxon>
        <taxon>Caulobacterales</taxon>
        <taxon>Caulobacteraceae</taxon>
        <taxon>Brevundimonas</taxon>
    </lineage>
</organism>
<reference evidence="2 3" key="1">
    <citation type="submission" date="2017-03" db="EMBL/GenBank/DDBJ databases">
        <title>Lifting the veil on microbial sulfur biogeochemistry in mining wastewaters.</title>
        <authorList>
            <person name="Kantor R.S."/>
            <person name="Colenbrander Nelson T."/>
            <person name="Marshall S."/>
            <person name="Bennett D."/>
            <person name="Apte S."/>
            <person name="Camacho D."/>
            <person name="Thomas B.C."/>
            <person name="Warren L.A."/>
            <person name="Banfield J.F."/>
        </authorList>
    </citation>
    <scope>NUCLEOTIDE SEQUENCE [LARGE SCALE GENOMIC DNA]</scope>
    <source>
        <strain evidence="2">32-68-21</strain>
    </source>
</reference>
<feature type="chain" id="PRO_5012129852" evidence="1">
    <location>
        <begin position="35"/>
        <end position="142"/>
    </location>
</feature>
<gene>
    <name evidence="2" type="ORF">B7Y86_11105</name>
</gene>
<comment type="caution">
    <text evidence="2">The sequence shown here is derived from an EMBL/GenBank/DDBJ whole genome shotgun (WGS) entry which is preliminary data.</text>
</comment>